<feature type="compositionally biased region" description="Polar residues" evidence="1">
    <location>
        <begin position="267"/>
        <end position="278"/>
    </location>
</feature>
<evidence type="ECO:0000313" key="2">
    <source>
        <dbReference type="EMBL" id="KAF2809320.1"/>
    </source>
</evidence>
<evidence type="ECO:0000256" key="1">
    <source>
        <dbReference type="SAM" id="MobiDB-lite"/>
    </source>
</evidence>
<feature type="compositionally biased region" description="Basic and acidic residues" evidence="1">
    <location>
        <begin position="291"/>
        <end position="301"/>
    </location>
</feature>
<name>A0A6A6YKJ8_9PEZI</name>
<protein>
    <submittedName>
        <fullName evidence="2 4">Uncharacterized protein</fullName>
    </submittedName>
</protein>
<dbReference type="EMBL" id="MU003701">
    <property type="protein sequence ID" value="KAF2809320.1"/>
    <property type="molecule type" value="Genomic_DNA"/>
</dbReference>
<dbReference type="RefSeq" id="XP_033576284.1">
    <property type="nucleotide sequence ID" value="XM_033723598.1"/>
</dbReference>
<reference evidence="2 4" key="1">
    <citation type="journal article" date="2020" name="Stud. Mycol.">
        <title>101 Dothideomycetes genomes: a test case for predicting lifestyles and emergence of pathogens.</title>
        <authorList>
            <person name="Haridas S."/>
            <person name="Albert R."/>
            <person name="Binder M."/>
            <person name="Bloem J."/>
            <person name="Labutti K."/>
            <person name="Salamov A."/>
            <person name="Andreopoulos B."/>
            <person name="Baker S."/>
            <person name="Barry K."/>
            <person name="Bills G."/>
            <person name="Bluhm B."/>
            <person name="Cannon C."/>
            <person name="Castanera R."/>
            <person name="Culley D."/>
            <person name="Daum C."/>
            <person name="Ezra D."/>
            <person name="Gonzalez J."/>
            <person name="Henrissat B."/>
            <person name="Kuo A."/>
            <person name="Liang C."/>
            <person name="Lipzen A."/>
            <person name="Lutzoni F."/>
            <person name="Magnuson J."/>
            <person name="Mondo S."/>
            <person name="Nolan M."/>
            <person name="Ohm R."/>
            <person name="Pangilinan J."/>
            <person name="Park H.-J."/>
            <person name="Ramirez L."/>
            <person name="Alfaro M."/>
            <person name="Sun H."/>
            <person name="Tritt A."/>
            <person name="Yoshinaga Y."/>
            <person name="Zwiers L.-H."/>
            <person name="Turgeon B."/>
            <person name="Goodwin S."/>
            <person name="Spatafora J."/>
            <person name="Crous P."/>
            <person name="Grigoriev I."/>
        </authorList>
    </citation>
    <scope>NUCLEOTIDE SEQUENCE</scope>
    <source>
        <strain evidence="2 4">CBS 304.34</strain>
    </source>
</reference>
<feature type="compositionally biased region" description="Basic residues" evidence="1">
    <location>
        <begin position="279"/>
        <end position="290"/>
    </location>
</feature>
<dbReference type="OrthoDB" id="10403667at2759"/>
<reference evidence="4" key="3">
    <citation type="submission" date="2025-04" db="UniProtKB">
        <authorList>
            <consortium name="RefSeq"/>
        </authorList>
    </citation>
    <scope>IDENTIFICATION</scope>
    <source>
        <strain evidence="4">CBS 304.34</strain>
    </source>
</reference>
<reference evidence="4" key="2">
    <citation type="submission" date="2020-04" db="EMBL/GenBank/DDBJ databases">
        <authorList>
            <consortium name="NCBI Genome Project"/>
        </authorList>
    </citation>
    <scope>NUCLEOTIDE SEQUENCE</scope>
    <source>
        <strain evidence="4">CBS 304.34</strain>
    </source>
</reference>
<dbReference type="GeneID" id="54464491"/>
<dbReference type="AlphaFoldDB" id="A0A6A6YKJ8"/>
<sequence>MRCGPAALRWGRVTSRHKCSPISSWLTHTYKTPGFAPWHLLFSIRRPRLCCLASLLSSRSSLYVRALSHRLYLALTYCRLIQTTLLYLTTMTRTMNYSGVNPRVRGPGQLAPIITPSQAAPTLPSINELLNRVPSQRVKQERSSLPGSPIATGLNGLSTPSSTYGHMNAQASCVECGASFLASLLQTRCDRCIAASQASDQTLDHTLDHTLDTHASLPTPRSSSDEEPVFYWQQAAARRASDPATFQDRRSSSVRSFWSPRVGTPSDGRSITDTGNPRRTSRLRQNRVGKAKREAESRSKQGEKLKMLENLILASEYRSLLTDTPALNSSNAQKSGLTYRKEVVLDVAIHALASRDEKIPSTTMLLEFVSKAKSRISPEAWVEAGLLEDMNKLCAVCSRDGRWHEPAAFYVQGRSSKL</sequence>
<evidence type="ECO:0000313" key="4">
    <source>
        <dbReference type="RefSeq" id="XP_033576284.1"/>
    </source>
</evidence>
<gene>
    <name evidence="2 4" type="ORF">BDZ99DRAFT_498716</name>
</gene>
<keyword evidence="3" id="KW-1185">Reference proteome</keyword>
<accession>A0A6A6YKJ8</accession>
<feature type="region of interest" description="Disordered" evidence="1">
    <location>
        <begin position="241"/>
        <end position="301"/>
    </location>
</feature>
<organism evidence="2">
    <name type="scientific">Mytilinidion resinicola</name>
    <dbReference type="NCBI Taxonomy" id="574789"/>
    <lineage>
        <taxon>Eukaryota</taxon>
        <taxon>Fungi</taxon>
        <taxon>Dikarya</taxon>
        <taxon>Ascomycota</taxon>
        <taxon>Pezizomycotina</taxon>
        <taxon>Dothideomycetes</taxon>
        <taxon>Pleosporomycetidae</taxon>
        <taxon>Mytilinidiales</taxon>
        <taxon>Mytilinidiaceae</taxon>
        <taxon>Mytilinidion</taxon>
    </lineage>
</organism>
<proteinExistence type="predicted"/>
<evidence type="ECO:0000313" key="3">
    <source>
        <dbReference type="Proteomes" id="UP000504636"/>
    </source>
</evidence>
<dbReference type="Proteomes" id="UP000504636">
    <property type="component" value="Unplaced"/>
</dbReference>